<evidence type="ECO:0000256" key="1">
    <source>
        <dbReference type="ARBA" id="ARBA00023125"/>
    </source>
</evidence>
<accession>A0A232ERI6</accession>
<dbReference type="Pfam" id="PF00589">
    <property type="entry name" value="Phage_integrase"/>
    <property type="match status" value="1"/>
</dbReference>
<dbReference type="OrthoDB" id="7699712at2759"/>
<dbReference type="AlphaFoldDB" id="A0A232ERI6"/>
<dbReference type="Gene3D" id="1.10.443.10">
    <property type="entry name" value="Intergrase catalytic core"/>
    <property type="match status" value="1"/>
</dbReference>
<evidence type="ECO:0000259" key="3">
    <source>
        <dbReference type="PROSITE" id="PS51898"/>
    </source>
</evidence>
<proteinExistence type="predicted"/>
<dbReference type="GO" id="GO:0015074">
    <property type="term" value="P:DNA integration"/>
    <property type="evidence" value="ECO:0007669"/>
    <property type="project" value="InterPro"/>
</dbReference>
<comment type="caution">
    <text evidence="4">The sequence shown here is derived from an EMBL/GenBank/DDBJ whole genome shotgun (WGS) entry which is preliminary data.</text>
</comment>
<dbReference type="SUPFAM" id="SSF56349">
    <property type="entry name" value="DNA breaking-rejoining enzymes"/>
    <property type="match status" value="1"/>
</dbReference>
<sequence length="300" mass="34183">MTSSLEKSTISQYNSVLRPWCNFCKIKNYNGYNPEVSQVLEFLTKKFHEKATYGTLNSARSAISLVSNKKIGEDDSISRFMKGVSKLHPPKPKYVFTWDVTIVLDYLETLYPLETISFTNITYKTMMLMILSTAHRAQIIAKIRLDNIQVNEDGILIHITDRIKTSAPGRYQLLLSIPFCSQFPKNCVATALKVYLEKSKDLRKDSSKLFVAIKRPHKDIGAQTISRWVKLILGMIGIDLNKFTAHSTRHSATSKAKANSIDLDTIKRTAGWTTRSETFAKFYNRPIIPLNTHDFSIIIH</sequence>
<feature type="domain" description="Tyr recombinase" evidence="3">
    <location>
        <begin position="90"/>
        <end position="299"/>
    </location>
</feature>
<reference evidence="4 5" key="1">
    <citation type="journal article" date="2017" name="Curr. Biol.">
        <title>The Evolution of Venom by Co-option of Single-Copy Genes.</title>
        <authorList>
            <person name="Martinson E.O."/>
            <person name="Mrinalini"/>
            <person name="Kelkar Y.D."/>
            <person name="Chang C.H."/>
            <person name="Werren J.H."/>
        </authorList>
    </citation>
    <scope>NUCLEOTIDE SEQUENCE [LARGE SCALE GENOMIC DNA]</scope>
    <source>
        <strain evidence="4 5">Alberta</strain>
        <tissue evidence="4">Whole body</tissue>
    </source>
</reference>
<dbReference type="InterPro" id="IPR010998">
    <property type="entry name" value="Integrase_recombinase_N"/>
</dbReference>
<dbReference type="InterPro" id="IPR013762">
    <property type="entry name" value="Integrase-like_cat_sf"/>
</dbReference>
<dbReference type="InterPro" id="IPR011010">
    <property type="entry name" value="DNA_brk_join_enz"/>
</dbReference>
<dbReference type="Proteomes" id="UP000215335">
    <property type="component" value="Unassembled WGS sequence"/>
</dbReference>
<protein>
    <recommendedName>
        <fullName evidence="3">Tyr recombinase domain-containing protein</fullName>
    </recommendedName>
</protein>
<keyword evidence="1" id="KW-0238">DNA-binding</keyword>
<dbReference type="GO" id="GO:0006310">
    <property type="term" value="P:DNA recombination"/>
    <property type="evidence" value="ECO:0007669"/>
    <property type="project" value="UniProtKB-KW"/>
</dbReference>
<keyword evidence="2" id="KW-0233">DNA recombination</keyword>
<evidence type="ECO:0000256" key="2">
    <source>
        <dbReference type="ARBA" id="ARBA00023172"/>
    </source>
</evidence>
<name>A0A232ERI6_9HYME</name>
<dbReference type="PANTHER" id="PTHR35617:SF3">
    <property type="entry name" value="CORE-BINDING (CB) DOMAIN-CONTAINING PROTEIN"/>
    <property type="match status" value="1"/>
</dbReference>
<dbReference type="InterPro" id="IPR002104">
    <property type="entry name" value="Integrase_catalytic"/>
</dbReference>
<dbReference type="PANTHER" id="PTHR35617">
    <property type="entry name" value="PHAGE_INTEGRASE DOMAIN-CONTAINING PROTEIN"/>
    <property type="match status" value="1"/>
</dbReference>
<evidence type="ECO:0000313" key="5">
    <source>
        <dbReference type="Proteomes" id="UP000215335"/>
    </source>
</evidence>
<dbReference type="STRING" id="543379.A0A232ERI6"/>
<dbReference type="PROSITE" id="PS51898">
    <property type="entry name" value="TYR_RECOMBINASE"/>
    <property type="match status" value="1"/>
</dbReference>
<dbReference type="GO" id="GO:0003677">
    <property type="term" value="F:DNA binding"/>
    <property type="evidence" value="ECO:0007669"/>
    <property type="project" value="UniProtKB-KW"/>
</dbReference>
<keyword evidence="5" id="KW-1185">Reference proteome</keyword>
<organism evidence="4 5">
    <name type="scientific">Trichomalopsis sarcophagae</name>
    <dbReference type="NCBI Taxonomy" id="543379"/>
    <lineage>
        <taxon>Eukaryota</taxon>
        <taxon>Metazoa</taxon>
        <taxon>Ecdysozoa</taxon>
        <taxon>Arthropoda</taxon>
        <taxon>Hexapoda</taxon>
        <taxon>Insecta</taxon>
        <taxon>Pterygota</taxon>
        <taxon>Neoptera</taxon>
        <taxon>Endopterygota</taxon>
        <taxon>Hymenoptera</taxon>
        <taxon>Apocrita</taxon>
        <taxon>Proctotrupomorpha</taxon>
        <taxon>Chalcidoidea</taxon>
        <taxon>Pteromalidae</taxon>
        <taxon>Pteromalinae</taxon>
        <taxon>Trichomalopsis</taxon>
    </lineage>
</organism>
<dbReference type="Gene3D" id="1.10.150.130">
    <property type="match status" value="1"/>
</dbReference>
<dbReference type="EMBL" id="NNAY01002588">
    <property type="protein sequence ID" value="OXU20979.1"/>
    <property type="molecule type" value="Genomic_DNA"/>
</dbReference>
<gene>
    <name evidence="4" type="ORF">TSAR_016214</name>
</gene>
<evidence type="ECO:0000313" key="4">
    <source>
        <dbReference type="EMBL" id="OXU20979.1"/>
    </source>
</evidence>